<dbReference type="Pfam" id="PF01656">
    <property type="entry name" value="CbiA"/>
    <property type="match status" value="1"/>
</dbReference>
<accession>A0A2K1NZY2</accession>
<dbReference type="EMBL" id="AZRL01000016">
    <property type="protein sequence ID" value="PNR96037.1"/>
    <property type="molecule type" value="Genomic_DNA"/>
</dbReference>
<dbReference type="OrthoDB" id="9779501at2"/>
<dbReference type="InterPro" id="IPR027417">
    <property type="entry name" value="P-loop_NTPase"/>
</dbReference>
<evidence type="ECO:0000259" key="1">
    <source>
        <dbReference type="Pfam" id="PF01656"/>
    </source>
</evidence>
<protein>
    <submittedName>
        <fullName evidence="2">Cobyric acid synthase CobQ</fullName>
    </submittedName>
</protein>
<feature type="domain" description="CobQ/CobB/MinD/ParA nucleotide binding" evidence="1">
    <location>
        <begin position="19"/>
        <end position="191"/>
    </location>
</feature>
<dbReference type="AlphaFoldDB" id="A0A2K1NZY2"/>
<evidence type="ECO:0000313" key="3">
    <source>
        <dbReference type="Proteomes" id="UP000236434"/>
    </source>
</evidence>
<name>A0A2K1NZY2_9BACT</name>
<sequence length="227" mass="25860">MLKNLLKDYQVHIFIGMFGSGKTEVSMNIASELKKEHKNVAIADLDIISPYFRVRDKIKELNQKDIKVITPPAKYMHADIPIVPGEIGGYITNKDYKTVIDVGGNEDGVKVLGSLKNYIDGSKCALYLVINTRRPFMRTKEYIIKNLQSLESSSRLKINYLVVNSNVQNETTKEIIEEGENIIEEVSQITNIPVAFTVVSKDLEDKINTKFEKFVIQRFFEDYGFLA</sequence>
<dbReference type="Proteomes" id="UP000236434">
    <property type="component" value="Unassembled WGS sequence"/>
</dbReference>
<organism evidence="2 3">
    <name type="scientific">Petrotoga olearia DSM 13574</name>
    <dbReference type="NCBI Taxonomy" id="1122955"/>
    <lineage>
        <taxon>Bacteria</taxon>
        <taxon>Thermotogati</taxon>
        <taxon>Thermotogota</taxon>
        <taxon>Thermotogae</taxon>
        <taxon>Petrotogales</taxon>
        <taxon>Petrotogaceae</taxon>
        <taxon>Petrotoga</taxon>
    </lineage>
</organism>
<reference evidence="2 3" key="1">
    <citation type="submission" date="2013-12" db="EMBL/GenBank/DDBJ databases">
        <title>Comparative genomics of Petrotoga isolates.</title>
        <authorList>
            <person name="Nesbo C.L."/>
            <person name="Charchuk R."/>
            <person name="Chow K."/>
        </authorList>
    </citation>
    <scope>NUCLEOTIDE SEQUENCE [LARGE SCALE GENOMIC DNA]</scope>
    <source>
        <strain evidence="2 3">DSM 13574</strain>
    </source>
</reference>
<dbReference type="RefSeq" id="WP_103067084.1">
    <property type="nucleotide sequence ID" value="NZ_AZRL01000016.1"/>
</dbReference>
<gene>
    <name evidence="2" type="ORF">X929_05880</name>
</gene>
<dbReference type="Gene3D" id="3.40.50.300">
    <property type="entry name" value="P-loop containing nucleotide triphosphate hydrolases"/>
    <property type="match status" value="1"/>
</dbReference>
<evidence type="ECO:0000313" key="2">
    <source>
        <dbReference type="EMBL" id="PNR96037.1"/>
    </source>
</evidence>
<dbReference type="SUPFAM" id="SSF52540">
    <property type="entry name" value="P-loop containing nucleoside triphosphate hydrolases"/>
    <property type="match status" value="1"/>
</dbReference>
<proteinExistence type="predicted"/>
<comment type="caution">
    <text evidence="2">The sequence shown here is derived from an EMBL/GenBank/DDBJ whole genome shotgun (WGS) entry which is preliminary data.</text>
</comment>
<dbReference type="InterPro" id="IPR002586">
    <property type="entry name" value="CobQ/CobB/MinD/ParA_Nub-bd_dom"/>
</dbReference>